<dbReference type="Proteomes" id="UP000320547">
    <property type="component" value="Unassembled WGS sequence"/>
</dbReference>
<name>A0A562UN81_9SPHN</name>
<organism evidence="1 2">
    <name type="scientific">Altererythrobacter ishigakiensis</name>
    <dbReference type="NCBI Taxonomy" id="476157"/>
    <lineage>
        <taxon>Bacteria</taxon>
        <taxon>Pseudomonadati</taxon>
        <taxon>Pseudomonadota</taxon>
        <taxon>Alphaproteobacteria</taxon>
        <taxon>Sphingomonadales</taxon>
        <taxon>Erythrobacteraceae</taxon>
        <taxon>Altererythrobacter</taxon>
    </lineage>
</organism>
<keyword evidence="2" id="KW-1185">Reference proteome</keyword>
<reference evidence="1 2" key="1">
    <citation type="submission" date="2019-07" db="EMBL/GenBank/DDBJ databases">
        <title>Genomic Encyclopedia of Archaeal and Bacterial Type Strains, Phase II (KMG-II): from individual species to whole genera.</title>
        <authorList>
            <person name="Goeker M."/>
        </authorList>
    </citation>
    <scope>NUCLEOTIDE SEQUENCE [LARGE SCALE GENOMIC DNA]</scope>
    <source>
        <strain evidence="1 2">ATCC BAA-2084</strain>
    </source>
</reference>
<dbReference type="OrthoDB" id="7428979at2"/>
<accession>A0A562UN81</accession>
<evidence type="ECO:0000313" key="2">
    <source>
        <dbReference type="Proteomes" id="UP000320547"/>
    </source>
</evidence>
<proteinExistence type="predicted"/>
<protein>
    <submittedName>
        <fullName evidence="1">Uncharacterized protein</fullName>
    </submittedName>
</protein>
<gene>
    <name evidence="1" type="ORF">JN10_2606</name>
</gene>
<dbReference type="AlphaFoldDB" id="A0A562UN81"/>
<dbReference type="RefSeq" id="WP_067598789.1">
    <property type="nucleotide sequence ID" value="NZ_CP015963.1"/>
</dbReference>
<sequence length="297" mass="30263">MLTAALHNYPMEHDQAPLLNTGDWIDRLADSAPRLSVLALIAMAWSLTLAWPPTVSDGPLVEGGTQSIPAGSYPLRVDLPNSGSTVSVEKLIALSEIHPAIAALGLVPEPVNEATTEASALTAAPARSVGEVAQGSSRNFADAFADFTASLPASQRSDARAAAALAAAEGLEPGAFLNLDYDLATLAPSQPASGGSGGPASYNASDGSLTVTKPLMVDGESKGRATIRIEEGAQIFIATSAVADALGPRAQALPSRVANAIETGTGFIPFHELRGAGVAVEYDPVTDRVSLSMPAGA</sequence>
<dbReference type="EMBL" id="VLLK01000002">
    <property type="protein sequence ID" value="TWJ07058.1"/>
    <property type="molecule type" value="Genomic_DNA"/>
</dbReference>
<evidence type="ECO:0000313" key="1">
    <source>
        <dbReference type="EMBL" id="TWJ07058.1"/>
    </source>
</evidence>
<dbReference type="STRING" id="476157.GCA_001663155_01280"/>
<comment type="caution">
    <text evidence="1">The sequence shown here is derived from an EMBL/GenBank/DDBJ whole genome shotgun (WGS) entry which is preliminary data.</text>
</comment>